<organism evidence="1">
    <name type="scientific">Woronichinia naegeliana WA131</name>
    <dbReference type="NCBI Taxonomy" id="2824559"/>
    <lineage>
        <taxon>Bacteria</taxon>
        <taxon>Bacillati</taxon>
        <taxon>Cyanobacteriota</taxon>
        <taxon>Cyanophyceae</taxon>
        <taxon>Synechococcales</taxon>
        <taxon>Coelosphaeriaceae</taxon>
        <taxon>Woronichinia</taxon>
    </lineage>
</organism>
<sequence length="60" mass="6993">MQRIQAIQDELEMLKKIVESESQNTSKVVKIQGLWKGIDITDQDLMEAKHSVFRSDLKFD</sequence>
<dbReference type="EMBL" id="CP073041">
    <property type="protein sequence ID" value="UXE62057.1"/>
    <property type="molecule type" value="Genomic_DNA"/>
</dbReference>
<reference evidence="1" key="1">
    <citation type="submission" date="2021-04" db="EMBL/GenBank/DDBJ databases">
        <title>Genome sequence of Woronichinia naegeliana from Washington state freshwater lake bloom.</title>
        <authorList>
            <person name="Dreher T.W."/>
        </authorList>
    </citation>
    <scope>NUCLEOTIDE SEQUENCE</scope>
    <source>
        <strain evidence="1">WA131</strain>
    </source>
</reference>
<dbReference type="AlphaFoldDB" id="A0A977KY75"/>
<proteinExistence type="predicted"/>
<evidence type="ECO:0000313" key="1">
    <source>
        <dbReference type="EMBL" id="UXE62057.1"/>
    </source>
</evidence>
<dbReference type="Proteomes" id="UP001065613">
    <property type="component" value="Chromosome"/>
</dbReference>
<accession>A0A977KY75</accession>
<name>A0A977KY75_9CYAN</name>
<protein>
    <submittedName>
        <fullName evidence="1">Uncharacterized protein</fullName>
    </submittedName>
</protein>
<gene>
    <name evidence="1" type="ORF">KA717_04065</name>
</gene>
<dbReference type="KEGG" id="wna:KA717_04065"/>